<name>Q16JN1_AEDAE</name>
<protein>
    <submittedName>
        <fullName evidence="2">AAEL013282-PA</fullName>
    </submittedName>
</protein>
<dbReference type="PaxDb" id="7159-AAEL013282-PA"/>
<keyword evidence="1" id="KW-0694">RNA-binding</keyword>
<evidence type="ECO:0000313" key="2">
    <source>
        <dbReference type="EMBL" id="EAT34480.1"/>
    </source>
</evidence>
<dbReference type="InterPro" id="IPR039171">
    <property type="entry name" value="Cwc2/Slt11"/>
</dbReference>
<dbReference type="PANTHER" id="PTHR14089:SF6">
    <property type="entry name" value="PRE-MRNA-SPLICING FACTOR RBM22"/>
    <property type="match status" value="1"/>
</dbReference>
<reference evidence="2" key="2">
    <citation type="journal article" date="2007" name="Science">
        <title>Genome sequence of Aedes aegypti, a major arbovirus vector.</title>
        <authorList>
            <person name="Nene V."/>
            <person name="Wortman J.R."/>
            <person name="Lawson D."/>
            <person name="Haas B."/>
            <person name="Kodira C."/>
            <person name="Tu Z.J."/>
            <person name="Loftus B."/>
            <person name="Xi Z."/>
            <person name="Megy K."/>
            <person name="Grabherr M."/>
            <person name="Ren Q."/>
            <person name="Zdobnov E.M."/>
            <person name="Lobo N.F."/>
            <person name="Campbell K.S."/>
            <person name="Brown S.E."/>
            <person name="Bonaldo M.F."/>
            <person name="Zhu J."/>
            <person name="Sinkins S.P."/>
            <person name="Hogenkamp D.G."/>
            <person name="Amedeo P."/>
            <person name="Arensburger P."/>
            <person name="Atkinson P.W."/>
            <person name="Bidwell S."/>
            <person name="Biedler J."/>
            <person name="Birney E."/>
            <person name="Bruggner R.V."/>
            <person name="Costas J."/>
            <person name="Coy M.R."/>
            <person name="Crabtree J."/>
            <person name="Crawford M."/>
            <person name="Debruyn B."/>
            <person name="Decaprio D."/>
            <person name="Eiglmeier K."/>
            <person name="Eisenstadt E."/>
            <person name="El-Dorry H."/>
            <person name="Gelbart W.M."/>
            <person name="Gomes S.L."/>
            <person name="Hammond M."/>
            <person name="Hannick L.I."/>
            <person name="Hogan J.R."/>
            <person name="Holmes M.H."/>
            <person name="Jaffe D."/>
            <person name="Johnston J.S."/>
            <person name="Kennedy R.C."/>
            <person name="Koo H."/>
            <person name="Kravitz S."/>
            <person name="Kriventseva E.V."/>
            <person name="Kulp D."/>
            <person name="Labutti K."/>
            <person name="Lee E."/>
            <person name="Li S."/>
            <person name="Lovin D.D."/>
            <person name="Mao C."/>
            <person name="Mauceli E."/>
            <person name="Menck C.F."/>
            <person name="Miller J.R."/>
            <person name="Montgomery P."/>
            <person name="Mori A."/>
            <person name="Nascimento A.L."/>
            <person name="Naveira H.F."/>
            <person name="Nusbaum C."/>
            <person name="O'leary S."/>
            <person name="Orvis J."/>
            <person name="Pertea M."/>
            <person name="Quesneville H."/>
            <person name="Reidenbach K.R."/>
            <person name="Rogers Y.H."/>
            <person name="Roth C.W."/>
            <person name="Schneider J.R."/>
            <person name="Schatz M."/>
            <person name="Shumway M."/>
            <person name="Stanke M."/>
            <person name="Stinson E.O."/>
            <person name="Tubio J.M."/>
            <person name="Vanzee J.P."/>
            <person name="Verjovski-Almeida S."/>
            <person name="Werner D."/>
            <person name="White O."/>
            <person name="Wyder S."/>
            <person name="Zeng Q."/>
            <person name="Zhao Q."/>
            <person name="Zhao Y."/>
            <person name="Hill C.A."/>
            <person name="Raikhel A.S."/>
            <person name="Soares M.B."/>
            <person name="Knudson D.L."/>
            <person name="Lee N.H."/>
            <person name="Galagan J."/>
            <person name="Salzberg S.L."/>
            <person name="Paulsen I.T."/>
            <person name="Dimopoulos G."/>
            <person name="Collins F.H."/>
            <person name="Birren B."/>
            <person name="Fraser-Liggett C.M."/>
            <person name="Severson D.W."/>
        </authorList>
    </citation>
    <scope>NUCLEOTIDE SEQUENCE [LARGE SCALE GENOMIC DNA]</scope>
    <source>
        <strain evidence="2">Liverpool</strain>
    </source>
</reference>
<dbReference type="GO" id="GO:0000974">
    <property type="term" value="C:Prp19 complex"/>
    <property type="evidence" value="ECO:0007669"/>
    <property type="project" value="TreeGrafter"/>
</dbReference>
<dbReference type="VEuPathDB" id="VectorBase:AAEL011251"/>
<proteinExistence type="predicted"/>
<evidence type="ECO:0000256" key="1">
    <source>
        <dbReference type="ARBA" id="ARBA00022884"/>
    </source>
</evidence>
<dbReference type="Proteomes" id="UP000682892">
    <property type="component" value="Chromosome 2"/>
</dbReference>
<dbReference type="eggNOG" id="KOG0153">
    <property type="taxonomic scope" value="Eukaryota"/>
</dbReference>
<dbReference type="HOGENOM" id="CLU_155416_0_0_1"/>
<dbReference type="GO" id="GO:0071006">
    <property type="term" value="C:U2-type catalytic step 1 spliceosome"/>
    <property type="evidence" value="ECO:0007669"/>
    <property type="project" value="TreeGrafter"/>
</dbReference>
<evidence type="ECO:0000313" key="3">
    <source>
        <dbReference type="Proteomes" id="UP000682892"/>
    </source>
</evidence>
<sequence>MSKPINTYNRQNWKDSEFPVLSQTCLGFNPYVLWNDQGDQGALSNAKSAPVRSQSSGGVRERGYALKNGVCQTCLLDLPTQVRDAALKIHDNIPESNVNKEYYIQMNDVQLKAGGDKTVAAGIMRKLLAKLARKCE</sequence>
<accession>Q16JN1</accession>
<dbReference type="PhylomeDB" id="Q16JN1"/>
<dbReference type="GO" id="GO:0071007">
    <property type="term" value="C:U2-type catalytic step 2 spliceosome"/>
    <property type="evidence" value="ECO:0007669"/>
    <property type="project" value="TreeGrafter"/>
</dbReference>
<dbReference type="AlphaFoldDB" id="Q16JN1"/>
<reference evidence="2" key="1">
    <citation type="submission" date="2005-10" db="EMBL/GenBank/DDBJ databases">
        <authorList>
            <person name="Loftus B.J."/>
            <person name="Nene V.M."/>
            <person name="Hannick L.I."/>
            <person name="Bidwell S."/>
            <person name="Haas B."/>
            <person name="Amedeo P."/>
            <person name="Orvis J."/>
            <person name="Wortman J.R."/>
            <person name="White O.R."/>
            <person name="Salzberg S."/>
            <person name="Shumway M."/>
            <person name="Koo H."/>
            <person name="Zhao Y."/>
            <person name="Holmes M."/>
            <person name="Miller J."/>
            <person name="Schatz M."/>
            <person name="Pop M."/>
            <person name="Pai G."/>
            <person name="Utterback T."/>
            <person name="Rogers Y.-H."/>
            <person name="Kravitz S."/>
            <person name="Fraser C.M."/>
        </authorList>
    </citation>
    <scope>NUCLEOTIDE SEQUENCE</scope>
    <source>
        <strain evidence="2">Liverpool</strain>
    </source>
</reference>
<dbReference type="GO" id="GO:0017070">
    <property type="term" value="F:U6 snRNA binding"/>
    <property type="evidence" value="ECO:0007669"/>
    <property type="project" value="TreeGrafter"/>
</dbReference>
<reference evidence="2" key="3">
    <citation type="submission" date="2012-09" db="EMBL/GenBank/DDBJ databases">
        <authorList>
            <consortium name="VectorBase"/>
        </authorList>
    </citation>
    <scope>NUCLEOTIDE SEQUENCE</scope>
    <source>
        <strain evidence="2">Liverpool</strain>
    </source>
</reference>
<dbReference type="PANTHER" id="PTHR14089">
    <property type="entry name" value="PRE-MRNA-SPLICING FACTOR RBM22"/>
    <property type="match status" value="1"/>
</dbReference>
<dbReference type="EMBL" id="CH478002">
    <property type="protein sequence ID" value="EAT34480.1"/>
    <property type="molecule type" value="Genomic_DNA"/>
</dbReference>
<organism evidence="2 3">
    <name type="scientific">Aedes aegypti</name>
    <name type="common">Yellowfever mosquito</name>
    <name type="synonym">Culex aegypti</name>
    <dbReference type="NCBI Taxonomy" id="7159"/>
    <lineage>
        <taxon>Eukaryota</taxon>
        <taxon>Metazoa</taxon>
        <taxon>Ecdysozoa</taxon>
        <taxon>Arthropoda</taxon>
        <taxon>Hexapoda</taxon>
        <taxon>Insecta</taxon>
        <taxon>Pterygota</taxon>
        <taxon>Neoptera</taxon>
        <taxon>Endopterygota</taxon>
        <taxon>Diptera</taxon>
        <taxon>Nematocera</taxon>
        <taxon>Culicoidea</taxon>
        <taxon>Culicidae</taxon>
        <taxon>Culicinae</taxon>
        <taxon>Aedini</taxon>
        <taxon>Aedes</taxon>
        <taxon>Stegomyia</taxon>
    </lineage>
</organism>
<dbReference type="GO" id="GO:0036002">
    <property type="term" value="F:pre-mRNA binding"/>
    <property type="evidence" value="ECO:0007669"/>
    <property type="project" value="TreeGrafter"/>
</dbReference>
<gene>
    <name evidence="2" type="ORF">AaeL_AAEL013282</name>
</gene>
<dbReference type="STRING" id="7159.Q16JN1"/>